<evidence type="ECO:0000313" key="3">
    <source>
        <dbReference type="EMBL" id="MCH1624262.1"/>
    </source>
</evidence>
<accession>A0AAW5E2Z6</accession>
<keyword evidence="1" id="KW-1133">Transmembrane helix</keyword>
<evidence type="ECO:0000256" key="1">
    <source>
        <dbReference type="SAM" id="Phobius"/>
    </source>
</evidence>
<dbReference type="EMBL" id="JAKTTI010000002">
    <property type="protein sequence ID" value="MCH1624262.1"/>
    <property type="molecule type" value="Genomic_DNA"/>
</dbReference>
<evidence type="ECO:0000259" key="2">
    <source>
        <dbReference type="Pfam" id="PF13786"/>
    </source>
</evidence>
<gene>
    <name evidence="3" type="ORF">MJG50_02890</name>
</gene>
<keyword evidence="1" id="KW-0812">Transmembrane</keyword>
<sequence>MDKDLEQVKEHYGEHYFNDEIANRIKNRVHASLRDIESVNEPRHIKNKWSLWKKIFYSSGAAIIALGLVIGSGFVSQAMAEVLQKIPYLNSIYESKQKQTESITAIIREELSSRNYNFGISHYPHEKKIEVFVEGTKEYYETIKEDVSKIIIDRLYSENHGAYTVIVTNLNEGKSPYKYQERTWRLRENIEMALKAGGYEFISAIVGIDDNERGILLEIPETERRVDEIKQVVQSVVLEYEKGTFEIEVNRIDPEKAERKQKWEPVLDTILSGMKGYRIEQIGYSFDISPLPLSIHTSIDSTDKNAKEQLKEIESMVKSFLESEDIKAIIKDEPYMIEMYDKDNRKIN</sequence>
<dbReference type="AlphaFoldDB" id="A0AAW5E2Z6"/>
<dbReference type="Proteomes" id="UP001431131">
    <property type="component" value="Unassembled WGS sequence"/>
</dbReference>
<dbReference type="InterPro" id="IPR025436">
    <property type="entry name" value="DUF4179"/>
</dbReference>
<proteinExistence type="predicted"/>
<organism evidence="3 4">
    <name type="scientific">Fredinandcohnia quinoae</name>
    <dbReference type="NCBI Taxonomy" id="2918902"/>
    <lineage>
        <taxon>Bacteria</taxon>
        <taxon>Bacillati</taxon>
        <taxon>Bacillota</taxon>
        <taxon>Bacilli</taxon>
        <taxon>Bacillales</taxon>
        <taxon>Bacillaceae</taxon>
        <taxon>Fredinandcohnia</taxon>
    </lineage>
</organism>
<protein>
    <submittedName>
        <fullName evidence="3">DUF4030 domain-containing protein</fullName>
    </submittedName>
</protein>
<dbReference type="Pfam" id="PF13222">
    <property type="entry name" value="DUF4030"/>
    <property type="match status" value="1"/>
</dbReference>
<keyword evidence="4" id="KW-1185">Reference proteome</keyword>
<dbReference type="InterPro" id="IPR025108">
    <property type="entry name" value="DUF4030"/>
</dbReference>
<feature type="domain" description="DUF4179" evidence="2">
    <location>
        <begin position="53"/>
        <end position="108"/>
    </location>
</feature>
<reference evidence="3" key="1">
    <citation type="submission" date="2022-02" db="EMBL/GenBank/DDBJ databases">
        <title>Fredinandcohnia quinoae sp. nov. isolated from Chenopodium quinoa seeds.</title>
        <authorList>
            <person name="Saati-Santamaria Z."/>
            <person name="Flores-Felix J.D."/>
            <person name="Igual J.M."/>
            <person name="Velazquez E."/>
            <person name="Garcia-Fraile P."/>
            <person name="Martinez-Molina E."/>
        </authorList>
    </citation>
    <scope>NUCLEOTIDE SEQUENCE</scope>
    <source>
        <strain evidence="3">SECRCQ15</strain>
    </source>
</reference>
<name>A0AAW5E2Z6_9BACI</name>
<evidence type="ECO:0000313" key="4">
    <source>
        <dbReference type="Proteomes" id="UP001431131"/>
    </source>
</evidence>
<dbReference type="Pfam" id="PF13786">
    <property type="entry name" value="DUF4179"/>
    <property type="match status" value="1"/>
</dbReference>
<dbReference type="RefSeq" id="WP_240252511.1">
    <property type="nucleotide sequence ID" value="NZ_JAKTTI010000002.1"/>
</dbReference>
<feature type="transmembrane region" description="Helical" evidence="1">
    <location>
        <begin position="55"/>
        <end position="75"/>
    </location>
</feature>
<comment type="caution">
    <text evidence="3">The sequence shown here is derived from an EMBL/GenBank/DDBJ whole genome shotgun (WGS) entry which is preliminary data.</text>
</comment>
<keyword evidence="1" id="KW-0472">Membrane</keyword>